<dbReference type="Proteomes" id="UP001341840">
    <property type="component" value="Unassembled WGS sequence"/>
</dbReference>
<feature type="compositionally biased region" description="Pro residues" evidence="1">
    <location>
        <begin position="92"/>
        <end position="104"/>
    </location>
</feature>
<dbReference type="EMBL" id="JASCZI010271892">
    <property type="protein sequence ID" value="MED6216916.1"/>
    <property type="molecule type" value="Genomic_DNA"/>
</dbReference>
<comment type="caution">
    <text evidence="2">The sequence shown here is derived from an EMBL/GenBank/DDBJ whole genome shotgun (WGS) entry which is preliminary data.</text>
</comment>
<evidence type="ECO:0000256" key="1">
    <source>
        <dbReference type="SAM" id="MobiDB-lite"/>
    </source>
</evidence>
<feature type="region of interest" description="Disordered" evidence="1">
    <location>
        <begin position="80"/>
        <end position="136"/>
    </location>
</feature>
<protein>
    <recommendedName>
        <fullName evidence="4">RNase H type-1 domain-containing protein</fullName>
    </recommendedName>
</protein>
<evidence type="ECO:0000313" key="2">
    <source>
        <dbReference type="EMBL" id="MED6216916.1"/>
    </source>
</evidence>
<reference evidence="2 3" key="1">
    <citation type="journal article" date="2023" name="Plants (Basel)">
        <title>Bridging the Gap: Combining Genomics and Transcriptomics Approaches to Understand Stylosanthes scabra, an Orphan Legume from the Brazilian Caatinga.</title>
        <authorList>
            <person name="Ferreira-Neto J.R.C."/>
            <person name="da Silva M.D."/>
            <person name="Binneck E."/>
            <person name="de Melo N.F."/>
            <person name="da Silva R.H."/>
            <person name="de Melo A.L.T.M."/>
            <person name="Pandolfi V."/>
            <person name="Bustamante F.O."/>
            <person name="Brasileiro-Vidal A.C."/>
            <person name="Benko-Iseppon A.M."/>
        </authorList>
    </citation>
    <scope>NUCLEOTIDE SEQUENCE [LARGE SCALE GENOMIC DNA]</scope>
    <source>
        <tissue evidence="2">Leaves</tissue>
    </source>
</reference>
<evidence type="ECO:0000313" key="3">
    <source>
        <dbReference type="Proteomes" id="UP001341840"/>
    </source>
</evidence>
<evidence type="ECO:0008006" key="4">
    <source>
        <dbReference type="Google" id="ProtNLM"/>
    </source>
</evidence>
<gene>
    <name evidence="2" type="ORF">PIB30_012646</name>
</gene>
<sequence>MAWDLGMRRVIVGSDSLEAVKELITEDHPHSFNALVRDIRSFKNRPWEVRSDPIRTEVGSDRIRSIVLEDRIADLSQTFARPTPDTTHHLHQPPPSPTKPPPPINTIHRLHSPRVHTSTDHDSTNSETAKPPQTVKHEHRLVRRIVGAASSYPLITTPRRLVCQQIDAASSFPVVAASFCSSPTVIPTAAPRPFQLPPSCDRQ</sequence>
<keyword evidence="3" id="KW-1185">Reference proteome</keyword>
<name>A0ABU6Z3P7_9FABA</name>
<proteinExistence type="predicted"/>
<accession>A0ABU6Z3P7</accession>
<organism evidence="2 3">
    <name type="scientific">Stylosanthes scabra</name>
    <dbReference type="NCBI Taxonomy" id="79078"/>
    <lineage>
        <taxon>Eukaryota</taxon>
        <taxon>Viridiplantae</taxon>
        <taxon>Streptophyta</taxon>
        <taxon>Embryophyta</taxon>
        <taxon>Tracheophyta</taxon>
        <taxon>Spermatophyta</taxon>
        <taxon>Magnoliopsida</taxon>
        <taxon>eudicotyledons</taxon>
        <taxon>Gunneridae</taxon>
        <taxon>Pentapetalae</taxon>
        <taxon>rosids</taxon>
        <taxon>fabids</taxon>
        <taxon>Fabales</taxon>
        <taxon>Fabaceae</taxon>
        <taxon>Papilionoideae</taxon>
        <taxon>50 kb inversion clade</taxon>
        <taxon>dalbergioids sensu lato</taxon>
        <taxon>Dalbergieae</taxon>
        <taxon>Pterocarpus clade</taxon>
        <taxon>Stylosanthes</taxon>
    </lineage>
</organism>